<evidence type="ECO:0000313" key="2">
    <source>
        <dbReference type="Proteomes" id="UP001180724"/>
    </source>
</evidence>
<accession>A0ABU3B1N6</accession>
<name>A0ABU3B1N6_9ACTN</name>
<protein>
    <submittedName>
        <fullName evidence="1">Uncharacterized protein</fullName>
    </submittedName>
</protein>
<dbReference type="Proteomes" id="UP001180724">
    <property type="component" value="Unassembled WGS sequence"/>
</dbReference>
<proteinExistence type="predicted"/>
<gene>
    <name evidence="1" type="ORF">RM812_40435</name>
</gene>
<reference evidence="1" key="1">
    <citation type="submission" date="2024-05" db="EMBL/GenBank/DDBJ databases">
        <title>30 novel species of actinomycetes from the DSMZ collection.</title>
        <authorList>
            <person name="Nouioui I."/>
        </authorList>
    </citation>
    <scope>NUCLEOTIDE SEQUENCE</scope>
    <source>
        <strain evidence="1">DSM 40712</strain>
    </source>
</reference>
<evidence type="ECO:0000313" key="1">
    <source>
        <dbReference type="EMBL" id="MDT0616362.1"/>
    </source>
</evidence>
<dbReference type="RefSeq" id="WP_311585739.1">
    <property type="nucleotide sequence ID" value="NZ_JAVRFH010000128.1"/>
</dbReference>
<organism evidence="1 2">
    <name type="scientific">Streptomyces lancefieldiae</name>
    <dbReference type="NCBI Taxonomy" id="3075520"/>
    <lineage>
        <taxon>Bacteria</taxon>
        <taxon>Bacillati</taxon>
        <taxon>Actinomycetota</taxon>
        <taxon>Actinomycetes</taxon>
        <taxon>Kitasatosporales</taxon>
        <taxon>Streptomycetaceae</taxon>
        <taxon>Streptomyces</taxon>
    </lineage>
</organism>
<dbReference type="EMBL" id="JAVRFH010000128">
    <property type="protein sequence ID" value="MDT0616362.1"/>
    <property type="molecule type" value="Genomic_DNA"/>
</dbReference>
<comment type="caution">
    <text evidence="1">The sequence shown here is derived from an EMBL/GenBank/DDBJ whole genome shotgun (WGS) entry which is preliminary data.</text>
</comment>
<sequence>MHTPDTAEATSLAAEVAALLPQRHNTGWTVSPASVAACPAARLSDGPRHFLLATDGGRTTLLTGTPHTAEVSLTVAGSAPAAVASAALRSLLPRIDGAVDAPPSKQPHRLAYLAEVDTRLRELGTLSQQFDRADNTTGLAWQCHDATVSFALHGACATGAMSFAGGLEALERFLAPFLPPHPGPGRVRAAVQRGCGGVARRVVAAYPHAVECDADGFVRFADADGGPLQGWVMPRDVNGPVGPRTPVTAGIIGVGVDLVLSALPTIT</sequence>
<keyword evidence="2" id="KW-1185">Reference proteome</keyword>